<accession>A0A1R0Y9K2</accession>
<dbReference type="Proteomes" id="UP000187439">
    <property type="component" value="Unassembled WGS sequence"/>
</dbReference>
<protein>
    <submittedName>
        <fullName evidence="1">Uncharacterized protein</fullName>
    </submittedName>
</protein>
<dbReference type="GO" id="GO:0006400">
    <property type="term" value="P:tRNA modification"/>
    <property type="evidence" value="ECO:0007669"/>
    <property type="project" value="InterPro"/>
</dbReference>
<comment type="caution">
    <text evidence="1">The sequence shown here is derived from an EMBL/GenBank/DDBJ whole genome shotgun (WGS) entry which is preliminary data.</text>
</comment>
<organism evidence="1 2">
    <name type="scientific">Paenibacillus odorifer</name>
    <dbReference type="NCBI Taxonomy" id="189426"/>
    <lineage>
        <taxon>Bacteria</taxon>
        <taxon>Bacillati</taxon>
        <taxon>Bacillota</taxon>
        <taxon>Bacilli</taxon>
        <taxon>Bacillales</taxon>
        <taxon>Paenibacillaceae</taxon>
        <taxon>Paenibacillus</taxon>
    </lineage>
</organism>
<gene>
    <name evidence="1" type="ORF">BSK52_00435</name>
</gene>
<evidence type="ECO:0000313" key="1">
    <source>
        <dbReference type="EMBL" id="OMD44052.1"/>
    </source>
</evidence>
<dbReference type="OrthoDB" id="8457080at2"/>
<sequence>MNNHQGKTRCIKKYESSTPILIPSFSSKGFPQVQELHNFLKSKLTAASLVSTYDLHYGYLLNDDIYESDILIVDSGGYERNQEHDISDIYNCLYFPKEWNELLYEQQLKKLKPVTDIVIVNFDYPEFTPLEEQITRAKSTFEKFREYATDFLCKPISADKAIINVNDVIYKLAALSIFDIIGFTEKELGHSIFERANNIYRIRKALTDAGLEIPIHIFGCLDPLSVILYYLCGADIFDGLSWLRFSIKNGAPTYMNHHAISNGIWDKYDSEVKVISYAENLDELSKLKERLVKFTESSDWSCLGINEEEFEQLNRIFEMIEGLSDYE</sequence>
<dbReference type="Gene3D" id="3.20.20.105">
    <property type="entry name" value="Queuine tRNA-ribosyltransferase-like"/>
    <property type="match status" value="1"/>
</dbReference>
<evidence type="ECO:0000313" key="2">
    <source>
        <dbReference type="Proteomes" id="UP000187439"/>
    </source>
</evidence>
<proteinExistence type="predicted"/>
<dbReference type="EMBL" id="MPTC01000001">
    <property type="protein sequence ID" value="OMD44052.1"/>
    <property type="molecule type" value="Genomic_DNA"/>
</dbReference>
<reference evidence="1 2" key="1">
    <citation type="submission" date="2016-10" db="EMBL/GenBank/DDBJ databases">
        <title>Paenibacillus species isolates.</title>
        <authorList>
            <person name="Beno S.M."/>
        </authorList>
    </citation>
    <scope>NUCLEOTIDE SEQUENCE [LARGE SCALE GENOMIC DNA]</scope>
    <source>
        <strain evidence="1 2">FSL H7-0710</strain>
    </source>
</reference>
<dbReference type="SUPFAM" id="SSF51713">
    <property type="entry name" value="tRNA-guanine transglycosylase"/>
    <property type="match status" value="1"/>
</dbReference>
<name>A0A1R0Y9K2_9BACL</name>
<dbReference type="RefSeq" id="WP_076116337.1">
    <property type="nucleotide sequence ID" value="NZ_MPTC01000001.1"/>
</dbReference>
<dbReference type="InterPro" id="IPR036511">
    <property type="entry name" value="TGT-like_sf"/>
</dbReference>
<dbReference type="AlphaFoldDB" id="A0A1R0Y9K2"/>